<comment type="function">
    <text evidence="4">DNA-dependent RNA polymerase catalyzes the transcription of DNA into RNA using the four ribonucleoside triphosphates as substrates. Common component of RNA polymerases I, II and III which synthesize ribosomal RNA precursors, mRNA precursors and many functional non-coding RNAs, and small RNAs, such as 5S rRNA and tRNAs, respectively.</text>
</comment>
<evidence type="ECO:0000256" key="2">
    <source>
        <dbReference type="ARBA" id="ARBA00008912"/>
    </source>
</evidence>
<keyword evidence="3 4" id="KW-0539">Nucleus</keyword>
<dbReference type="OrthoDB" id="20018at2759"/>
<evidence type="ECO:0000313" key="6">
    <source>
        <dbReference type="Proteomes" id="UP000799302"/>
    </source>
</evidence>
<gene>
    <name evidence="5" type="ORF">BT63DRAFT_185473</name>
</gene>
<dbReference type="GO" id="GO:0005736">
    <property type="term" value="C:RNA polymerase I complex"/>
    <property type="evidence" value="ECO:0007669"/>
    <property type="project" value="TreeGrafter"/>
</dbReference>
<evidence type="ECO:0000256" key="1">
    <source>
        <dbReference type="ARBA" id="ARBA00004123"/>
    </source>
</evidence>
<dbReference type="Proteomes" id="UP000799302">
    <property type="component" value="Unassembled WGS sequence"/>
</dbReference>
<keyword evidence="6" id="KW-1185">Reference proteome</keyword>
<proteinExistence type="inferred from homology"/>
<evidence type="ECO:0000256" key="3">
    <source>
        <dbReference type="ARBA" id="ARBA00023242"/>
    </source>
</evidence>
<dbReference type="GO" id="GO:0005665">
    <property type="term" value="C:RNA polymerase II, core complex"/>
    <property type="evidence" value="ECO:0007669"/>
    <property type="project" value="UniProtKB-UniRule"/>
</dbReference>
<dbReference type="GO" id="GO:0003899">
    <property type="term" value="F:DNA-directed RNA polymerase activity"/>
    <property type="evidence" value="ECO:0007669"/>
    <property type="project" value="UniProtKB-UniRule"/>
</dbReference>
<dbReference type="FunFam" id="2.40.50.140:FF:000191">
    <property type="entry name" value="DNA-directed RNA polymerases I, II, and III subunit RPABC3"/>
    <property type="match status" value="1"/>
</dbReference>
<dbReference type="Gene3D" id="2.40.50.140">
    <property type="entry name" value="Nucleic acid-binding proteins"/>
    <property type="match status" value="1"/>
</dbReference>
<dbReference type="GO" id="GO:0006351">
    <property type="term" value="P:DNA-templated transcription"/>
    <property type="evidence" value="ECO:0007669"/>
    <property type="project" value="UniProtKB-UniRule"/>
</dbReference>
<dbReference type="SUPFAM" id="SSF50249">
    <property type="entry name" value="Nucleic acid-binding proteins"/>
    <property type="match status" value="1"/>
</dbReference>
<reference evidence="5" key="1">
    <citation type="journal article" date="2020" name="Stud. Mycol.">
        <title>101 Dothideomycetes genomes: a test case for predicting lifestyles and emergence of pathogens.</title>
        <authorList>
            <person name="Haridas S."/>
            <person name="Albert R."/>
            <person name="Binder M."/>
            <person name="Bloem J."/>
            <person name="Labutti K."/>
            <person name="Salamov A."/>
            <person name="Andreopoulos B."/>
            <person name="Baker S."/>
            <person name="Barry K."/>
            <person name="Bills G."/>
            <person name="Bluhm B."/>
            <person name="Cannon C."/>
            <person name="Castanera R."/>
            <person name="Culley D."/>
            <person name="Daum C."/>
            <person name="Ezra D."/>
            <person name="Gonzalez J."/>
            <person name="Henrissat B."/>
            <person name="Kuo A."/>
            <person name="Liang C."/>
            <person name="Lipzen A."/>
            <person name="Lutzoni F."/>
            <person name="Magnuson J."/>
            <person name="Mondo S."/>
            <person name="Nolan M."/>
            <person name="Ohm R."/>
            <person name="Pangilinan J."/>
            <person name="Park H.-J."/>
            <person name="Ramirez L."/>
            <person name="Alfaro M."/>
            <person name="Sun H."/>
            <person name="Tritt A."/>
            <person name="Yoshinaga Y."/>
            <person name="Zwiers L.-H."/>
            <person name="Turgeon B."/>
            <person name="Goodwin S."/>
            <person name="Spatafora J."/>
            <person name="Crous P."/>
            <person name="Grigoriev I."/>
        </authorList>
    </citation>
    <scope>NUCLEOTIDE SEQUENCE</scope>
    <source>
        <strain evidence="5">CBS 115976</strain>
    </source>
</reference>
<dbReference type="GO" id="GO:0005666">
    <property type="term" value="C:RNA polymerase III complex"/>
    <property type="evidence" value="ECO:0007669"/>
    <property type="project" value="TreeGrafter"/>
</dbReference>
<comment type="similarity">
    <text evidence="2 4">Belongs to the eukaryotic RPB8 RNA polymerase subunit family.</text>
</comment>
<evidence type="ECO:0000256" key="4">
    <source>
        <dbReference type="PIRNR" id="PIRNR000779"/>
    </source>
</evidence>
<sequence length="144" mass="16379">MTDATLYEDTFSILEYNPGKYDRVARVSGTSVDGNTKMDLDVNIELYPVAPGDQVQILITSTLNLDGSKEEDTMERGGWRETKELSIADQWDYVCYGKVYKFDESDSNNIKVYVSFGGLLLCFEGPYKKLTPMRVDHAYLCMKK</sequence>
<name>A0A6A6UJV9_9PEZI</name>
<dbReference type="InterPro" id="IPR005570">
    <property type="entry name" value="RPABC3"/>
</dbReference>
<dbReference type="PANTHER" id="PTHR10917">
    <property type="entry name" value="DNA-DIRECTED RNA POLYMERASES I, II, AND III SUBUNIT RPABC3"/>
    <property type="match status" value="1"/>
</dbReference>
<dbReference type="AlphaFoldDB" id="A0A6A6UJV9"/>
<dbReference type="EMBL" id="MU004232">
    <property type="protein sequence ID" value="KAF2671996.1"/>
    <property type="molecule type" value="Genomic_DNA"/>
</dbReference>
<evidence type="ECO:0000313" key="5">
    <source>
        <dbReference type="EMBL" id="KAF2671996.1"/>
    </source>
</evidence>
<dbReference type="PANTHER" id="PTHR10917:SF0">
    <property type="entry name" value="DNA-DIRECTED RNA POLYMERASES I, II, AND III SUBUNIT RPABC3"/>
    <property type="match status" value="1"/>
</dbReference>
<dbReference type="SMART" id="SM00658">
    <property type="entry name" value="RPOL8c"/>
    <property type="match status" value="1"/>
</dbReference>
<protein>
    <recommendedName>
        <fullName evidence="4">DNA-directed RNA polymerases I, II, and III subunit RPABC3</fullName>
    </recommendedName>
</protein>
<organism evidence="5 6">
    <name type="scientific">Microthyrium microscopicum</name>
    <dbReference type="NCBI Taxonomy" id="703497"/>
    <lineage>
        <taxon>Eukaryota</taxon>
        <taxon>Fungi</taxon>
        <taxon>Dikarya</taxon>
        <taxon>Ascomycota</taxon>
        <taxon>Pezizomycotina</taxon>
        <taxon>Dothideomycetes</taxon>
        <taxon>Dothideomycetes incertae sedis</taxon>
        <taxon>Microthyriales</taxon>
        <taxon>Microthyriaceae</taxon>
        <taxon>Microthyrium</taxon>
    </lineage>
</organism>
<accession>A0A6A6UJV9</accession>
<dbReference type="InterPro" id="IPR012340">
    <property type="entry name" value="NA-bd_OB-fold"/>
</dbReference>
<dbReference type="PIRSF" id="PIRSF000779">
    <property type="entry name" value="RNA_pol_Rpb8"/>
    <property type="match status" value="1"/>
</dbReference>
<comment type="subcellular location">
    <subcellularLocation>
        <location evidence="1">Nucleus</location>
    </subcellularLocation>
</comment>
<dbReference type="Pfam" id="PF03870">
    <property type="entry name" value="RNA_pol_Rpb8"/>
    <property type="match status" value="1"/>
</dbReference>